<evidence type="ECO:0000313" key="2">
    <source>
        <dbReference type="Proteomes" id="UP000324222"/>
    </source>
</evidence>
<organism evidence="1 2">
    <name type="scientific">Portunus trituberculatus</name>
    <name type="common">Swimming crab</name>
    <name type="synonym">Neptunus trituberculatus</name>
    <dbReference type="NCBI Taxonomy" id="210409"/>
    <lineage>
        <taxon>Eukaryota</taxon>
        <taxon>Metazoa</taxon>
        <taxon>Ecdysozoa</taxon>
        <taxon>Arthropoda</taxon>
        <taxon>Crustacea</taxon>
        <taxon>Multicrustacea</taxon>
        <taxon>Malacostraca</taxon>
        <taxon>Eumalacostraca</taxon>
        <taxon>Eucarida</taxon>
        <taxon>Decapoda</taxon>
        <taxon>Pleocyemata</taxon>
        <taxon>Brachyura</taxon>
        <taxon>Eubrachyura</taxon>
        <taxon>Portunoidea</taxon>
        <taxon>Portunidae</taxon>
        <taxon>Portuninae</taxon>
        <taxon>Portunus</taxon>
    </lineage>
</organism>
<comment type="caution">
    <text evidence="1">The sequence shown here is derived from an EMBL/GenBank/DDBJ whole genome shotgun (WGS) entry which is preliminary data.</text>
</comment>
<name>A0A5B7H251_PORTR</name>
<reference evidence="1 2" key="1">
    <citation type="submission" date="2019-05" db="EMBL/GenBank/DDBJ databases">
        <title>Another draft genome of Portunus trituberculatus and its Hox gene families provides insights of decapod evolution.</title>
        <authorList>
            <person name="Jeong J.-H."/>
            <person name="Song I."/>
            <person name="Kim S."/>
            <person name="Choi T."/>
            <person name="Kim D."/>
            <person name="Ryu S."/>
            <person name="Kim W."/>
        </authorList>
    </citation>
    <scope>NUCLEOTIDE SEQUENCE [LARGE SCALE GENOMIC DNA]</scope>
    <source>
        <tissue evidence="1">Muscle</tissue>
    </source>
</reference>
<dbReference type="EMBL" id="VSRR010022996">
    <property type="protein sequence ID" value="MPC65162.1"/>
    <property type="molecule type" value="Genomic_DNA"/>
</dbReference>
<dbReference type="Proteomes" id="UP000324222">
    <property type="component" value="Unassembled WGS sequence"/>
</dbReference>
<proteinExistence type="predicted"/>
<keyword evidence="2" id="KW-1185">Reference proteome</keyword>
<dbReference type="AlphaFoldDB" id="A0A5B7H251"/>
<evidence type="ECO:0000313" key="1">
    <source>
        <dbReference type="EMBL" id="MPC65162.1"/>
    </source>
</evidence>
<gene>
    <name evidence="1" type="ORF">E2C01_059291</name>
</gene>
<protein>
    <submittedName>
        <fullName evidence="1">Uncharacterized protein</fullName>
    </submittedName>
</protein>
<sequence>MAPNHSSEARGPFFIIEMQHQKSRSHLDFKTVFDTRTVPRHWCRCFICDHTETPEEDLITDDPSLLQVVF</sequence>
<accession>A0A5B7H251</accession>